<keyword evidence="3" id="KW-1185">Reference proteome</keyword>
<name>Q5Z2E4_NOCFA</name>
<dbReference type="AlphaFoldDB" id="Q5Z2E4"/>
<dbReference type="PROSITE" id="PS50943">
    <property type="entry name" value="HTH_CROC1"/>
    <property type="match status" value="1"/>
</dbReference>
<evidence type="ECO:0000259" key="1">
    <source>
        <dbReference type="PROSITE" id="PS50943"/>
    </source>
</evidence>
<gene>
    <name evidence="2" type="ordered locus">NFA_5520</name>
</gene>
<dbReference type="Pfam" id="PF13560">
    <property type="entry name" value="HTH_31"/>
    <property type="match status" value="1"/>
</dbReference>
<dbReference type="GeneID" id="61131387"/>
<evidence type="ECO:0000313" key="3">
    <source>
        <dbReference type="Proteomes" id="UP000006820"/>
    </source>
</evidence>
<dbReference type="STRING" id="247156.NFA_5520"/>
<keyword evidence="2" id="KW-0238">DNA-binding</keyword>
<dbReference type="KEGG" id="nfa:NFA_5520"/>
<evidence type="ECO:0000313" key="2">
    <source>
        <dbReference type="EMBL" id="BAD55397.1"/>
    </source>
</evidence>
<dbReference type="EMBL" id="AP006618">
    <property type="protein sequence ID" value="BAD55397.1"/>
    <property type="molecule type" value="Genomic_DNA"/>
</dbReference>
<dbReference type="OrthoDB" id="3831424at2"/>
<dbReference type="InterPro" id="IPR010982">
    <property type="entry name" value="Lambda_DNA-bd_dom_sf"/>
</dbReference>
<sequence length="387" mass="41229">MHRGARLRAAREAAGVGLREMARLTHYSPAYLSLVECGKRPVPPAVAAAYGAVLGELADGDPAGAEWVARVAASDVCGATLERLETAVDDLAVAYATAPPAELLVDIRRQLGGAARLLAGRTTLVQHRRLLVAAGWLALLAGTCHIDLGHRRAADVRLRAAREIARECEHREMAAWTLETRAWQHLVDREFGVAAELSEAARRMAPGGGSARIQATAQRGRALARLGDSAGGYGALRGVARLVSGLRAPERPEHHFRYDPAKADAYVATTLSWLGDPAAESYARHVLLDLERAACVRPRRIAMARLDLGLALVAAGKPEEATDVALAVVTSGRLVPSHHWRVADVVAAIGQRDRRGAALVRAAFRDTYAGPLSPGRWPNARDPAGPA</sequence>
<accession>Q5Z2E4</accession>
<dbReference type="Proteomes" id="UP000006820">
    <property type="component" value="Chromosome"/>
</dbReference>
<dbReference type="GO" id="GO:0003677">
    <property type="term" value="F:DNA binding"/>
    <property type="evidence" value="ECO:0007669"/>
    <property type="project" value="UniProtKB-KW"/>
</dbReference>
<dbReference type="SUPFAM" id="SSF47413">
    <property type="entry name" value="lambda repressor-like DNA-binding domains"/>
    <property type="match status" value="1"/>
</dbReference>
<proteinExistence type="predicted"/>
<dbReference type="SMART" id="SM00530">
    <property type="entry name" value="HTH_XRE"/>
    <property type="match status" value="1"/>
</dbReference>
<dbReference type="InterPro" id="IPR001387">
    <property type="entry name" value="Cro/C1-type_HTH"/>
</dbReference>
<organism evidence="2 3">
    <name type="scientific">Nocardia farcinica (strain IFM 10152)</name>
    <dbReference type="NCBI Taxonomy" id="247156"/>
    <lineage>
        <taxon>Bacteria</taxon>
        <taxon>Bacillati</taxon>
        <taxon>Actinomycetota</taxon>
        <taxon>Actinomycetes</taxon>
        <taxon>Mycobacteriales</taxon>
        <taxon>Nocardiaceae</taxon>
        <taxon>Nocardia</taxon>
    </lineage>
</organism>
<dbReference type="eggNOG" id="COG3620">
    <property type="taxonomic scope" value="Bacteria"/>
</dbReference>
<protein>
    <submittedName>
        <fullName evidence="2">Putative DNA-binding protein</fullName>
    </submittedName>
</protein>
<reference evidence="2 3" key="1">
    <citation type="journal article" date="2004" name="Proc. Natl. Acad. Sci. U.S.A.">
        <title>The complete genomic sequence of Nocardia farcinica IFM 10152.</title>
        <authorList>
            <person name="Ishikawa J."/>
            <person name="Yamashita A."/>
            <person name="Mikami Y."/>
            <person name="Hoshino Y."/>
            <person name="Kurita H."/>
            <person name="Hotta K."/>
            <person name="Shiba T."/>
            <person name="Hattori M."/>
        </authorList>
    </citation>
    <scope>NUCLEOTIDE SEQUENCE [LARGE SCALE GENOMIC DNA]</scope>
    <source>
        <strain evidence="2 3">IFM 10152</strain>
    </source>
</reference>
<dbReference type="RefSeq" id="WP_011207084.1">
    <property type="nucleotide sequence ID" value="NC_006361.1"/>
</dbReference>
<dbReference type="Gene3D" id="1.10.260.40">
    <property type="entry name" value="lambda repressor-like DNA-binding domains"/>
    <property type="match status" value="1"/>
</dbReference>
<dbReference type="HOGENOM" id="CLU_055820_0_0_11"/>
<feature type="domain" description="HTH cro/C1-type" evidence="1">
    <location>
        <begin position="7"/>
        <end position="55"/>
    </location>
</feature>